<evidence type="ECO:0000313" key="2">
    <source>
        <dbReference type="EMBL" id="NIH82181.1"/>
    </source>
</evidence>
<dbReference type="EMBL" id="JAANOU010000001">
    <property type="protein sequence ID" value="NIH82181.1"/>
    <property type="molecule type" value="Genomic_DNA"/>
</dbReference>
<comment type="caution">
    <text evidence="2">The sequence shown here is derived from an EMBL/GenBank/DDBJ whole genome shotgun (WGS) entry which is preliminary data.</text>
</comment>
<keyword evidence="3" id="KW-1185">Reference proteome</keyword>
<name>A0ABX0SYZ5_9PSEU</name>
<accession>A0ABX0SYZ5</accession>
<feature type="compositionally biased region" description="Low complexity" evidence="1">
    <location>
        <begin position="30"/>
        <end position="39"/>
    </location>
</feature>
<dbReference type="Proteomes" id="UP000754495">
    <property type="component" value="Unassembled WGS sequence"/>
</dbReference>
<proteinExistence type="predicted"/>
<organism evidence="2 3">
    <name type="scientific">Amycolatopsis viridis</name>
    <dbReference type="NCBI Taxonomy" id="185678"/>
    <lineage>
        <taxon>Bacteria</taxon>
        <taxon>Bacillati</taxon>
        <taxon>Actinomycetota</taxon>
        <taxon>Actinomycetes</taxon>
        <taxon>Pseudonocardiales</taxon>
        <taxon>Pseudonocardiaceae</taxon>
        <taxon>Amycolatopsis</taxon>
    </lineage>
</organism>
<reference evidence="2 3" key="1">
    <citation type="submission" date="2020-03" db="EMBL/GenBank/DDBJ databases">
        <title>Sequencing the genomes of 1000 actinobacteria strains.</title>
        <authorList>
            <person name="Klenk H.-P."/>
        </authorList>
    </citation>
    <scope>NUCLEOTIDE SEQUENCE [LARGE SCALE GENOMIC DNA]</scope>
    <source>
        <strain evidence="2 3">DSM 45668</strain>
    </source>
</reference>
<evidence type="ECO:0000256" key="1">
    <source>
        <dbReference type="SAM" id="MobiDB-lite"/>
    </source>
</evidence>
<sequence length="75" mass="8252">MSTTVPVSGVLRVESEVPMRHLRYRPGPGPRAVRAPAAGRDLRPEDMPAVDQAGVMLIELTREFTVVDRPQTARS</sequence>
<feature type="region of interest" description="Disordered" evidence="1">
    <location>
        <begin position="21"/>
        <end position="47"/>
    </location>
</feature>
<protein>
    <submittedName>
        <fullName evidence="2">Uncharacterized protein</fullName>
    </submittedName>
</protein>
<gene>
    <name evidence="2" type="ORF">FHX46_004711</name>
</gene>
<evidence type="ECO:0000313" key="3">
    <source>
        <dbReference type="Proteomes" id="UP000754495"/>
    </source>
</evidence>